<dbReference type="PANTHER" id="PTHR45138:SF9">
    <property type="entry name" value="DIGUANYLATE CYCLASE DGCM-RELATED"/>
    <property type="match status" value="1"/>
</dbReference>
<evidence type="ECO:0000259" key="3">
    <source>
        <dbReference type="PROSITE" id="PS50006"/>
    </source>
</evidence>
<dbReference type="EC" id="2.7.7.65" evidence="1"/>
<dbReference type="AlphaFoldDB" id="A0A3D9H1G8"/>
<sequence length="320" mass="35857">MQKSMTSSTDQTTFITTYIDEGEADLLSKSDARPGLVFLTGYESGRVFMFEDRQIMTGRSDECQIQILEPDVSRTHALFDISAEGVEVIDMRSRNGVYVNGERVQRAWLSDQDLIRVGAVMTFKLVFLNPSELKFQEDLFNAAVHDSLTKLFNKRYFLGVFDKRMTRVRQGSSRMSLLALDLDFFKKLNDSYGHPVGDKALRHVADLIGAESRDMDVVCRFGGEEFMVLLHDVDLEGAVQIAERIRASIESRPLVHQDREIPITTSIGAACSNEITGAPDKLISLADTRLYRAKKLGRNQVCSQSVAGQSPFIVVDSPSR</sequence>
<evidence type="ECO:0000313" key="5">
    <source>
        <dbReference type="EMBL" id="RED43367.1"/>
    </source>
</evidence>
<evidence type="ECO:0000256" key="2">
    <source>
        <dbReference type="ARBA" id="ARBA00034247"/>
    </source>
</evidence>
<dbReference type="SMART" id="SM00240">
    <property type="entry name" value="FHA"/>
    <property type="match status" value="1"/>
</dbReference>
<evidence type="ECO:0000259" key="4">
    <source>
        <dbReference type="PROSITE" id="PS50887"/>
    </source>
</evidence>
<dbReference type="SMART" id="SM00267">
    <property type="entry name" value="GGDEF"/>
    <property type="match status" value="1"/>
</dbReference>
<dbReference type="InterPro" id="IPR000253">
    <property type="entry name" value="FHA_dom"/>
</dbReference>
<dbReference type="InterPro" id="IPR043128">
    <property type="entry name" value="Rev_trsase/Diguanyl_cyclase"/>
</dbReference>
<evidence type="ECO:0000313" key="6">
    <source>
        <dbReference type="Proteomes" id="UP000256845"/>
    </source>
</evidence>
<feature type="domain" description="GGDEF" evidence="4">
    <location>
        <begin position="173"/>
        <end position="306"/>
    </location>
</feature>
<dbReference type="PROSITE" id="PS50006">
    <property type="entry name" value="FHA_DOMAIN"/>
    <property type="match status" value="1"/>
</dbReference>
<dbReference type="InterPro" id="IPR029787">
    <property type="entry name" value="Nucleotide_cyclase"/>
</dbReference>
<dbReference type="NCBIfam" id="TIGR00254">
    <property type="entry name" value="GGDEF"/>
    <property type="match status" value="1"/>
</dbReference>
<proteinExistence type="predicted"/>
<dbReference type="Gene3D" id="3.30.70.270">
    <property type="match status" value="1"/>
</dbReference>
<organism evidence="5 6">
    <name type="scientific">Aestuariispira insulae</name>
    <dbReference type="NCBI Taxonomy" id="1461337"/>
    <lineage>
        <taxon>Bacteria</taxon>
        <taxon>Pseudomonadati</taxon>
        <taxon>Pseudomonadota</taxon>
        <taxon>Alphaproteobacteria</taxon>
        <taxon>Rhodospirillales</taxon>
        <taxon>Kiloniellaceae</taxon>
        <taxon>Aestuariispira</taxon>
    </lineage>
</organism>
<dbReference type="Proteomes" id="UP000256845">
    <property type="component" value="Unassembled WGS sequence"/>
</dbReference>
<feature type="domain" description="FHA" evidence="3">
    <location>
        <begin position="55"/>
        <end position="104"/>
    </location>
</feature>
<accession>A0A3D9H1G8</accession>
<dbReference type="SUPFAM" id="SSF55073">
    <property type="entry name" value="Nucleotide cyclase"/>
    <property type="match status" value="1"/>
</dbReference>
<dbReference type="PROSITE" id="PS50887">
    <property type="entry name" value="GGDEF"/>
    <property type="match status" value="1"/>
</dbReference>
<evidence type="ECO:0000256" key="1">
    <source>
        <dbReference type="ARBA" id="ARBA00012528"/>
    </source>
</evidence>
<dbReference type="FunFam" id="3.30.70.270:FF:000001">
    <property type="entry name" value="Diguanylate cyclase domain protein"/>
    <property type="match status" value="1"/>
</dbReference>
<comment type="caution">
    <text evidence="5">The sequence shown here is derived from an EMBL/GenBank/DDBJ whole genome shotgun (WGS) entry which is preliminary data.</text>
</comment>
<dbReference type="Pfam" id="PF00498">
    <property type="entry name" value="FHA"/>
    <property type="match status" value="1"/>
</dbReference>
<dbReference type="InterPro" id="IPR050469">
    <property type="entry name" value="Diguanylate_Cyclase"/>
</dbReference>
<dbReference type="Gene3D" id="2.60.200.20">
    <property type="match status" value="1"/>
</dbReference>
<dbReference type="Pfam" id="PF00990">
    <property type="entry name" value="GGDEF"/>
    <property type="match status" value="1"/>
</dbReference>
<dbReference type="CDD" id="cd00060">
    <property type="entry name" value="FHA"/>
    <property type="match status" value="1"/>
</dbReference>
<dbReference type="PANTHER" id="PTHR45138">
    <property type="entry name" value="REGULATORY COMPONENTS OF SENSORY TRANSDUCTION SYSTEM"/>
    <property type="match status" value="1"/>
</dbReference>
<dbReference type="EMBL" id="QRDW01000023">
    <property type="protein sequence ID" value="RED43367.1"/>
    <property type="molecule type" value="Genomic_DNA"/>
</dbReference>
<dbReference type="InterPro" id="IPR000160">
    <property type="entry name" value="GGDEF_dom"/>
</dbReference>
<dbReference type="GO" id="GO:0052621">
    <property type="term" value="F:diguanylate cyclase activity"/>
    <property type="evidence" value="ECO:0007669"/>
    <property type="project" value="UniProtKB-EC"/>
</dbReference>
<dbReference type="SUPFAM" id="SSF49879">
    <property type="entry name" value="SMAD/FHA domain"/>
    <property type="match status" value="1"/>
</dbReference>
<comment type="catalytic activity">
    <reaction evidence="2">
        <text>2 GTP = 3',3'-c-di-GMP + 2 diphosphate</text>
        <dbReference type="Rhea" id="RHEA:24898"/>
        <dbReference type="ChEBI" id="CHEBI:33019"/>
        <dbReference type="ChEBI" id="CHEBI:37565"/>
        <dbReference type="ChEBI" id="CHEBI:58805"/>
        <dbReference type="EC" id="2.7.7.65"/>
    </reaction>
</comment>
<keyword evidence="6" id="KW-1185">Reference proteome</keyword>
<name>A0A3D9H1G8_9PROT</name>
<dbReference type="CDD" id="cd01949">
    <property type="entry name" value="GGDEF"/>
    <property type="match status" value="1"/>
</dbReference>
<reference evidence="5 6" key="1">
    <citation type="submission" date="2018-07" db="EMBL/GenBank/DDBJ databases">
        <title>Genomic Encyclopedia of Type Strains, Phase III (KMG-III): the genomes of soil and plant-associated and newly described type strains.</title>
        <authorList>
            <person name="Whitman W."/>
        </authorList>
    </citation>
    <scope>NUCLEOTIDE SEQUENCE [LARGE SCALE GENOMIC DNA]</scope>
    <source>
        <strain evidence="5 6">CECT 8488</strain>
    </source>
</reference>
<protein>
    <recommendedName>
        <fullName evidence="1">diguanylate cyclase</fullName>
        <ecNumber evidence="1">2.7.7.65</ecNumber>
    </recommendedName>
</protein>
<dbReference type="OrthoDB" id="9812260at2"/>
<gene>
    <name evidence="5" type="ORF">DFP90_12310</name>
</gene>
<dbReference type="InterPro" id="IPR008984">
    <property type="entry name" value="SMAD_FHA_dom_sf"/>
</dbReference>